<dbReference type="PANTHER" id="PTHR47197:SF3">
    <property type="entry name" value="DIHYDRO-HEME D1 DEHYDROGENASE"/>
    <property type="match status" value="1"/>
</dbReference>
<dbReference type="InterPro" id="IPR011964">
    <property type="entry name" value="YVTN_b-propeller_repeat"/>
</dbReference>
<proteinExistence type="predicted"/>
<keyword evidence="4" id="KW-1185">Reference proteome</keyword>
<sequence>MSPSLSTLTPSMALVHHPRRILPGIALLVLLSLPALGMAETAAGTDFVFTADERGNTVSRVDLSAGTVMKVAVGVAPHNIQIGADGRRLLVVGAPADAAHGEGHGHAGGSGRLLIMDPLALEEAATEIEVGDHPAHVVTDQEGRRAFVTNAGDDTLSVVDLQAGIVVATVPTGDYPHGLRLSPNGQHLLVANVQDGTVSLIDAHTLGEVSRIAVGSAPVQVAFLPDGSRAYVSLRDDDAVAVIDMTSLKVIDRIPVGDAPIQLYVTPDGTKIFVANQGTDTKPSDEVSVIAVTSGSAIATVTVGMGAHGVAISTDGTMAFVTNSNDGSMSTIDTETHQVLATHAVGFGPNGVTYLKQ</sequence>
<name>A0A165SUS1_9RHOB</name>
<dbReference type="RefSeq" id="WP_166507200.1">
    <property type="nucleotide sequence ID" value="NZ_CP012661.1"/>
</dbReference>
<gene>
    <name evidence="3" type="ORF">AKL17_4097</name>
</gene>
<evidence type="ECO:0000259" key="2">
    <source>
        <dbReference type="Pfam" id="PF21783"/>
    </source>
</evidence>
<reference evidence="3 4" key="1">
    <citation type="submission" date="2015-09" db="EMBL/GenBank/DDBJ databases">
        <title>Complete genome sequence of Defluviimonas alba cai42t isolated from an oilfield in Xinjiang.</title>
        <authorList>
            <person name="Geng S."/>
            <person name="Pan X."/>
            <person name="Wu X."/>
        </authorList>
    </citation>
    <scope>NUCLEOTIDE SEQUENCE [LARGE SCALE GENOMIC DNA]</scope>
    <source>
        <strain evidence="4">cai42</strain>
    </source>
</reference>
<dbReference type="AlphaFoldDB" id="A0A165SUS1"/>
<dbReference type="EMBL" id="CP012661">
    <property type="protein sequence ID" value="AMY71319.1"/>
    <property type="molecule type" value="Genomic_DNA"/>
</dbReference>
<dbReference type="InterPro" id="IPR048433">
    <property type="entry name" value="YNCE-like_beta-prop"/>
</dbReference>
<protein>
    <submittedName>
        <fullName evidence="3">YVTN beta-propeller repeat-containing protein</fullName>
    </submittedName>
</protein>
<dbReference type="SUPFAM" id="SSF50974">
    <property type="entry name" value="Nitrous oxide reductase, N-terminal domain"/>
    <property type="match status" value="1"/>
</dbReference>
<dbReference type="STRING" id="1335048.AKL17_4097"/>
<accession>A0A165SUS1</accession>
<organism evidence="3 4">
    <name type="scientific">Frigidibacter mobilis</name>
    <dbReference type="NCBI Taxonomy" id="1335048"/>
    <lineage>
        <taxon>Bacteria</taxon>
        <taxon>Pseudomonadati</taxon>
        <taxon>Pseudomonadota</taxon>
        <taxon>Alphaproteobacteria</taxon>
        <taxon>Rhodobacterales</taxon>
        <taxon>Paracoccaceae</taxon>
        <taxon>Frigidibacter</taxon>
    </lineage>
</organism>
<evidence type="ECO:0000256" key="1">
    <source>
        <dbReference type="ARBA" id="ARBA00022729"/>
    </source>
</evidence>
<evidence type="ECO:0000313" key="3">
    <source>
        <dbReference type="EMBL" id="AMY71319.1"/>
    </source>
</evidence>
<keyword evidence="1" id="KW-0732">Signal</keyword>
<dbReference type="KEGG" id="daa:AKL17_4097"/>
<dbReference type="InterPro" id="IPR051200">
    <property type="entry name" value="Host-pathogen_enzymatic-act"/>
</dbReference>
<evidence type="ECO:0000313" key="4">
    <source>
        <dbReference type="Proteomes" id="UP000076128"/>
    </source>
</evidence>
<dbReference type="InterPro" id="IPR015943">
    <property type="entry name" value="WD40/YVTN_repeat-like_dom_sf"/>
</dbReference>
<dbReference type="NCBIfam" id="TIGR02276">
    <property type="entry name" value="beta_rpt_yvtn"/>
    <property type="match status" value="4"/>
</dbReference>
<dbReference type="PANTHER" id="PTHR47197">
    <property type="entry name" value="PROTEIN NIRF"/>
    <property type="match status" value="1"/>
</dbReference>
<dbReference type="InterPro" id="IPR011045">
    <property type="entry name" value="N2O_reductase_N"/>
</dbReference>
<feature type="domain" description="YNCE-like beta-propeller" evidence="2">
    <location>
        <begin position="117"/>
        <end position="352"/>
    </location>
</feature>
<dbReference type="Pfam" id="PF21783">
    <property type="entry name" value="YNCE"/>
    <property type="match status" value="1"/>
</dbReference>
<dbReference type="Proteomes" id="UP000076128">
    <property type="component" value="Chromosome"/>
</dbReference>
<dbReference type="Gene3D" id="2.130.10.10">
    <property type="entry name" value="YVTN repeat-like/Quinoprotein amine dehydrogenase"/>
    <property type="match status" value="3"/>
</dbReference>